<keyword evidence="8" id="KW-1185">Reference proteome</keyword>
<comment type="caution">
    <text evidence="7">The sequence shown here is derived from an EMBL/GenBank/DDBJ whole genome shotgun (WGS) entry which is preliminary data.</text>
</comment>
<dbReference type="InterPro" id="IPR004843">
    <property type="entry name" value="Calcineurin-like_PHP"/>
</dbReference>
<dbReference type="SUPFAM" id="SSF56300">
    <property type="entry name" value="Metallo-dependent phosphatases"/>
    <property type="match status" value="1"/>
</dbReference>
<keyword evidence="5" id="KW-0472">Membrane</keyword>
<dbReference type="AlphaFoldDB" id="A0A917NK20"/>
<keyword evidence="5" id="KW-1133">Transmembrane helix</keyword>
<sequence>MSFIDPRDGDLEDDASSTSRHSLLGHASRMLLEISLPKLALAAVMLLVVPALFLGAVPKLVLWVTETAWHGVARFGVIIALVSFTLIAGIAVWRWGRTLFRVVERNFWALNAGLVQPLYTALREATRLALESAAPDRPLATTRRDAGLVAGVIIALLGAAVAWWAGPLPTLRVAAFGAGDLVGIALDAIRNGVWVIAVYLMVGAPAWSIAEALAGTPQDIGPPDIGEPRWRVAHLSDIHLVGDAFGFRLECGRDGPRGNERFDRVLELLEAEDAVQRLDVVLITGDITDAARNAEFIAFEEALARHPSLRDRILIIPGNHDVNIVDRANPSRLELPIAPGGPLRRLRFLSAMARLQGRRVRVVDHDSKRVGPTFDAWLAQDGRGETLARFMDDGGLRAGLAARATWNEAFPLIAPPPTPDGLGVVLLDSNAETHFSFTNALGILGMSQLRAAEAAMREWPQARWLVALHHHLVEYPRPGASLAERIGTALVNGHWVLRRLRRHARRIVVLHGHRHYDWMGRSGALRIISGPSPVMGALDHEARYFWLHALAPAADGGLVLLAPQRIEVPGHGPVTERG</sequence>
<evidence type="ECO:0000313" key="7">
    <source>
        <dbReference type="EMBL" id="GGJ06532.1"/>
    </source>
</evidence>
<dbReference type="RefSeq" id="WP_188965963.1">
    <property type="nucleotide sequence ID" value="NZ_BMKW01000002.1"/>
</dbReference>
<evidence type="ECO:0000313" key="8">
    <source>
        <dbReference type="Proteomes" id="UP000661507"/>
    </source>
</evidence>
<keyword evidence="1" id="KW-0479">Metal-binding</keyword>
<reference evidence="7" key="1">
    <citation type="journal article" date="2014" name="Int. J. Syst. Evol. Microbiol.">
        <title>Complete genome sequence of Corynebacterium casei LMG S-19264T (=DSM 44701T), isolated from a smear-ripened cheese.</title>
        <authorList>
            <consortium name="US DOE Joint Genome Institute (JGI-PGF)"/>
            <person name="Walter F."/>
            <person name="Albersmeier A."/>
            <person name="Kalinowski J."/>
            <person name="Ruckert C."/>
        </authorList>
    </citation>
    <scope>NUCLEOTIDE SEQUENCE</scope>
    <source>
        <strain evidence="7">CGMCC 1.3617</strain>
    </source>
</reference>
<protein>
    <recommendedName>
        <fullName evidence="6">Calcineurin-like phosphoesterase domain-containing protein</fullName>
    </recommendedName>
</protein>
<dbReference type="EMBL" id="BMKW01000002">
    <property type="protein sequence ID" value="GGJ06532.1"/>
    <property type="molecule type" value="Genomic_DNA"/>
</dbReference>
<dbReference type="Gene3D" id="3.60.21.10">
    <property type="match status" value="2"/>
</dbReference>
<evidence type="ECO:0000256" key="5">
    <source>
        <dbReference type="SAM" id="Phobius"/>
    </source>
</evidence>
<dbReference type="Proteomes" id="UP000661507">
    <property type="component" value="Unassembled WGS sequence"/>
</dbReference>
<reference evidence="7" key="2">
    <citation type="submission" date="2020-09" db="EMBL/GenBank/DDBJ databases">
        <authorList>
            <person name="Sun Q."/>
            <person name="Zhou Y."/>
        </authorList>
    </citation>
    <scope>NUCLEOTIDE SEQUENCE</scope>
    <source>
        <strain evidence="7">CGMCC 1.3617</strain>
    </source>
</reference>
<dbReference type="GO" id="GO:0016787">
    <property type="term" value="F:hydrolase activity"/>
    <property type="evidence" value="ECO:0007669"/>
    <property type="project" value="UniProtKB-KW"/>
</dbReference>
<dbReference type="PANTHER" id="PTHR42988:SF2">
    <property type="entry name" value="CYCLIC NUCLEOTIDE PHOSPHODIESTERASE CBUA0032-RELATED"/>
    <property type="match status" value="1"/>
</dbReference>
<gene>
    <name evidence="7" type="ORF">GCM10011320_11710</name>
</gene>
<evidence type="ECO:0000256" key="2">
    <source>
        <dbReference type="ARBA" id="ARBA00022801"/>
    </source>
</evidence>
<comment type="similarity">
    <text evidence="4">Belongs to the cyclic nucleotide phosphodiesterase class-III family.</text>
</comment>
<dbReference type="GO" id="GO:0046872">
    <property type="term" value="F:metal ion binding"/>
    <property type="evidence" value="ECO:0007669"/>
    <property type="project" value="UniProtKB-KW"/>
</dbReference>
<feature type="transmembrane region" description="Helical" evidence="5">
    <location>
        <begin position="75"/>
        <end position="95"/>
    </location>
</feature>
<proteinExistence type="inferred from homology"/>
<feature type="transmembrane region" description="Helical" evidence="5">
    <location>
        <begin position="146"/>
        <end position="166"/>
    </location>
</feature>
<keyword evidence="5" id="KW-0812">Transmembrane</keyword>
<feature type="domain" description="Calcineurin-like phosphoesterase" evidence="6">
    <location>
        <begin position="231"/>
        <end position="340"/>
    </location>
</feature>
<evidence type="ECO:0000259" key="6">
    <source>
        <dbReference type="Pfam" id="PF00149"/>
    </source>
</evidence>
<evidence type="ECO:0000256" key="3">
    <source>
        <dbReference type="ARBA" id="ARBA00023004"/>
    </source>
</evidence>
<evidence type="ECO:0000256" key="1">
    <source>
        <dbReference type="ARBA" id="ARBA00022723"/>
    </source>
</evidence>
<dbReference type="InterPro" id="IPR029052">
    <property type="entry name" value="Metallo-depent_PP-like"/>
</dbReference>
<feature type="transmembrane region" description="Helical" evidence="5">
    <location>
        <begin position="39"/>
        <end position="63"/>
    </location>
</feature>
<dbReference type="Pfam" id="PF00149">
    <property type="entry name" value="Metallophos"/>
    <property type="match status" value="1"/>
</dbReference>
<organism evidence="7 8">
    <name type="scientific">Neoroseomonas lacus</name>
    <dbReference type="NCBI Taxonomy" id="287609"/>
    <lineage>
        <taxon>Bacteria</taxon>
        <taxon>Pseudomonadati</taxon>
        <taxon>Pseudomonadota</taxon>
        <taxon>Alphaproteobacteria</taxon>
        <taxon>Acetobacterales</taxon>
        <taxon>Acetobacteraceae</taxon>
        <taxon>Neoroseomonas</taxon>
    </lineage>
</organism>
<dbReference type="InterPro" id="IPR050884">
    <property type="entry name" value="CNP_phosphodiesterase-III"/>
</dbReference>
<keyword evidence="3" id="KW-0408">Iron</keyword>
<dbReference type="PANTHER" id="PTHR42988">
    <property type="entry name" value="PHOSPHOHYDROLASE"/>
    <property type="match status" value="1"/>
</dbReference>
<name>A0A917NK20_9PROT</name>
<keyword evidence="2" id="KW-0378">Hydrolase</keyword>
<evidence type="ECO:0000256" key="4">
    <source>
        <dbReference type="ARBA" id="ARBA00025742"/>
    </source>
</evidence>
<accession>A0A917NK20</accession>